<feature type="region of interest" description="Disordered" evidence="1">
    <location>
        <begin position="263"/>
        <end position="349"/>
    </location>
</feature>
<dbReference type="Proteomes" id="UP001356427">
    <property type="component" value="Unassembled WGS sequence"/>
</dbReference>
<feature type="compositionally biased region" description="Low complexity" evidence="1">
    <location>
        <begin position="330"/>
        <end position="342"/>
    </location>
</feature>
<accession>A0AAN8KHU4</accession>
<sequence length="349" mass="39321">MLKFVFNSETTEDEGGDPIETKEGSRGLQDQATHAGDRMMDSWGEGLQDISKPSRSQSGNVLRESSPQVLPPPSPRIIKRPSTSPMPSRSGSAPNTPLTPRNTFFVPTDYQDTVPGEFEDKLKQTQNSRPQTSVSVSEYSRKEYQPRPSPKLTRASSKIFEKVRGFEERRRSCDHEGSISGRSWAGFNRAVSVDSDDGGSRLGISRESSREDLREALKVDAAERRSNFRQKAASLEDCRPRTTQKVQDIDNKFTEELQRIKKLVGKPHMKKSFSTEQLSLRARGRQPLRKIEPLPPQILQKLQERERVHQEKEQKETEQPKEVAPPKSHTTAPTRTSTTGAAFAPNPRD</sequence>
<reference evidence="2 3" key="1">
    <citation type="submission" date="2021-04" db="EMBL/GenBank/DDBJ databases">
        <authorList>
            <person name="De Guttry C."/>
            <person name="Zahm M."/>
            <person name="Klopp C."/>
            <person name="Cabau C."/>
            <person name="Louis A."/>
            <person name="Berthelot C."/>
            <person name="Parey E."/>
            <person name="Roest Crollius H."/>
            <person name="Montfort J."/>
            <person name="Robinson-Rechavi M."/>
            <person name="Bucao C."/>
            <person name="Bouchez O."/>
            <person name="Gislard M."/>
            <person name="Lluch J."/>
            <person name="Milhes M."/>
            <person name="Lampietro C."/>
            <person name="Lopez Roques C."/>
            <person name="Donnadieu C."/>
            <person name="Braasch I."/>
            <person name="Desvignes T."/>
            <person name="Postlethwait J."/>
            <person name="Bobe J."/>
            <person name="Wedekind C."/>
            <person name="Guiguen Y."/>
        </authorList>
    </citation>
    <scope>NUCLEOTIDE SEQUENCE [LARGE SCALE GENOMIC DNA]</scope>
    <source>
        <strain evidence="2">Cs_M1</strain>
        <tissue evidence="2">Blood</tissue>
    </source>
</reference>
<comment type="caution">
    <text evidence="2">The sequence shown here is derived from an EMBL/GenBank/DDBJ whole genome shotgun (WGS) entry which is preliminary data.</text>
</comment>
<evidence type="ECO:0000313" key="3">
    <source>
        <dbReference type="Proteomes" id="UP001356427"/>
    </source>
</evidence>
<organism evidence="2 3">
    <name type="scientific">Coregonus suidteri</name>
    <dbReference type="NCBI Taxonomy" id="861788"/>
    <lineage>
        <taxon>Eukaryota</taxon>
        <taxon>Metazoa</taxon>
        <taxon>Chordata</taxon>
        <taxon>Craniata</taxon>
        <taxon>Vertebrata</taxon>
        <taxon>Euteleostomi</taxon>
        <taxon>Actinopterygii</taxon>
        <taxon>Neopterygii</taxon>
        <taxon>Teleostei</taxon>
        <taxon>Protacanthopterygii</taxon>
        <taxon>Salmoniformes</taxon>
        <taxon>Salmonidae</taxon>
        <taxon>Coregoninae</taxon>
        <taxon>Coregonus</taxon>
    </lineage>
</organism>
<feature type="compositionally biased region" description="Polar residues" evidence="1">
    <location>
        <begin position="51"/>
        <end position="68"/>
    </location>
</feature>
<gene>
    <name evidence="2" type="ORF">J4Q44_G00373270</name>
</gene>
<feature type="compositionally biased region" description="Polar residues" evidence="1">
    <location>
        <begin position="124"/>
        <end position="138"/>
    </location>
</feature>
<evidence type="ECO:0000256" key="1">
    <source>
        <dbReference type="SAM" id="MobiDB-lite"/>
    </source>
</evidence>
<protein>
    <submittedName>
        <fullName evidence="2">Uncharacterized protein</fullName>
    </submittedName>
</protein>
<keyword evidence="3" id="KW-1185">Reference proteome</keyword>
<feature type="region of interest" description="Disordered" evidence="1">
    <location>
        <begin position="1"/>
        <end position="213"/>
    </location>
</feature>
<feature type="compositionally biased region" description="Basic and acidic residues" evidence="1">
    <location>
        <begin position="159"/>
        <end position="177"/>
    </location>
</feature>
<feature type="compositionally biased region" description="Basic and acidic residues" evidence="1">
    <location>
        <begin position="302"/>
        <end position="321"/>
    </location>
</feature>
<name>A0AAN8KHU4_9TELE</name>
<proteinExistence type="predicted"/>
<feature type="compositionally biased region" description="Polar residues" evidence="1">
    <location>
        <begin position="86"/>
        <end position="102"/>
    </location>
</feature>
<dbReference type="AlphaFoldDB" id="A0AAN8KHU4"/>
<dbReference type="EMBL" id="JAGTTL010000038">
    <property type="protein sequence ID" value="KAK6292742.1"/>
    <property type="molecule type" value="Genomic_DNA"/>
</dbReference>
<evidence type="ECO:0000313" key="2">
    <source>
        <dbReference type="EMBL" id="KAK6292742.1"/>
    </source>
</evidence>